<feature type="compositionally biased region" description="Gly residues" evidence="1">
    <location>
        <begin position="251"/>
        <end position="265"/>
    </location>
</feature>
<name>A0AAD3HP53_9CHLO</name>
<dbReference type="Pfam" id="PF04690">
    <property type="entry name" value="YABBY"/>
    <property type="match status" value="1"/>
</dbReference>
<feature type="region of interest" description="Disordered" evidence="1">
    <location>
        <begin position="91"/>
        <end position="199"/>
    </location>
</feature>
<protein>
    <recommendedName>
        <fullName evidence="2">YABBY protein C-terminal domain-containing protein</fullName>
    </recommendedName>
</protein>
<feature type="domain" description="YABBY protein C-terminal" evidence="2">
    <location>
        <begin position="185"/>
        <end position="236"/>
    </location>
</feature>
<dbReference type="EMBL" id="BMAR01000019">
    <property type="protein sequence ID" value="GFR47751.1"/>
    <property type="molecule type" value="Genomic_DNA"/>
</dbReference>
<dbReference type="InterPro" id="IPR056775">
    <property type="entry name" value="YABBY_C"/>
</dbReference>
<feature type="region of interest" description="Disordered" evidence="1">
    <location>
        <begin position="243"/>
        <end position="265"/>
    </location>
</feature>
<feature type="compositionally biased region" description="Low complexity" evidence="1">
    <location>
        <begin position="108"/>
        <end position="131"/>
    </location>
</feature>
<keyword evidence="4" id="KW-1185">Reference proteome</keyword>
<reference evidence="3 4" key="1">
    <citation type="journal article" date="2021" name="Sci. Rep.">
        <title>Genome sequencing of the multicellular alga Astrephomene provides insights into convergent evolution of germ-soma differentiation.</title>
        <authorList>
            <person name="Yamashita S."/>
            <person name="Yamamoto K."/>
            <person name="Matsuzaki R."/>
            <person name="Suzuki S."/>
            <person name="Yamaguchi H."/>
            <person name="Hirooka S."/>
            <person name="Minakuchi Y."/>
            <person name="Miyagishima S."/>
            <person name="Kawachi M."/>
            <person name="Toyoda A."/>
            <person name="Nozaki H."/>
        </authorList>
    </citation>
    <scope>NUCLEOTIDE SEQUENCE [LARGE SCALE GENOMIC DNA]</scope>
    <source>
        <strain evidence="3 4">NIES-4017</strain>
    </source>
</reference>
<dbReference type="SUPFAM" id="SSF47095">
    <property type="entry name" value="HMG-box"/>
    <property type="match status" value="1"/>
</dbReference>
<evidence type="ECO:0000313" key="4">
    <source>
        <dbReference type="Proteomes" id="UP001054857"/>
    </source>
</evidence>
<feature type="compositionally biased region" description="Low complexity" evidence="1">
    <location>
        <begin position="157"/>
        <end position="183"/>
    </location>
</feature>
<evidence type="ECO:0000256" key="1">
    <source>
        <dbReference type="SAM" id="MobiDB-lite"/>
    </source>
</evidence>
<dbReference type="CDD" id="cd00084">
    <property type="entry name" value="HMG-box_SF"/>
    <property type="match status" value="1"/>
</dbReference>
<gene>
    <name evidence="3" type="ORF">Agub_g9516</name>
</gene>
<dbReference type="Proteomes" id="UP001054857">
    <property type="component" value="Unassembled WGS sequence"/>
</dbReference>
<comment type="caution">
    <text evidence="3">The sequence shown here is derived from an EMBL/GenBank/DDBJ whole genome shotgun (WGS) entry which is preliminary data.</text>
</comment>
<feature type="non-terminal residue" evidence="3">
    <location>
        <position position="285"/>
    </location>
</feature>
<feature type="non-terminal residue" evidence="3">
    <location>
        <position position="1"/>
    </location>
</feature>
<proteinExistence type="predicted"/>
<dbReference type="AlphaFoldDB" id="A0AAD3HP53"/>
<evidence type="ECO:0000259" key="2">
    <source>
        <dbReference type="Pfam" id="PF04690"/>
    </source>
</evidence>
<organism evidence="3 4">
    <name type="scientific">Astrephomene gubernaculifera</name>
    <dbReference type="NCBI Taxonomy" id="47775"/>
    <lineage>
        <taxon>Eukaryota</taxon>
        <taxon>Viridiplantae</taxon>
        <taxon>Chlorophyta</taxon>
        <taxon>core chlorophytes</taxon>
        <taxon>Chlorophyceae</taxon>
        <taxon>CS clade</taxon>
        <taxon>Chlamydomonadales</taxon>
        <taxon>Astrephomenaceae</taxon>
        <taxon>Astrephomene</taxon>
    </lineage>
</organism>
<sequence>QQQQQQQQQRSLAGHPSLPPQGATQPPVLGHQHVPPQLQSQRPGMHGGMGRLPAAAAAAPGFPLQDILPVNPLCGEHPAMVGYREGGSADWFSAVPQQPPSQRGDTWSLQRQQGPLQGQMQQQPQQQRQSMEPYLQGGAGSRVVEGYTPSPFPQPHPMHQQHPQFPQQQQQHQQFQQQQQQQQAPSAAAGHVSLKRSRELTPHNLFMREELKRLRAEQPGLPNRDMFRLASMKWADEYGSRRGQSASVSSVGGGGTGAAGAGAGAAGAGAVTAVVGAASEAAAAY</sequence>
<dbReference type="InterPro" id="IPR036910">
    <property type="entry name" value="HMG_box_dom_sf"/>
</dbReference>
<feature type="region of interest" description="Disordered" evidence="1">
    <location>
        <begin position="1"/>
        <end position="53"/>
    </location>
</feature>
<accession>A0AAD3HP53</accession>
<evidence type="ECO:0000313" key="3">
    <source>
        <dbReference type="EMBL" id="GFR47751.1"/>
    </source>
</evidence>